<evidence type="ECO:0000313" key="1">
    <source>
        <dbReference type="EMBL" id="GFF17778.1"/>
    </source>
</evidence>
<reference evidence="1 2" key="1">
    <citation type="submission" date="2020-01" db="EMBL/GenBank/DDBJ databases">
        <title>Aspergillus terreus IFO 6365 whole genome shotgun sequence.</title>
        <authorList>
            <person name="Kanamasa S."/>
            <person name="Takahashi H."/>
        </authorList>
    </citation>
    <scope>NUCLEOTIDE SEQUENCE [LARGE SCALE GENOMIC DNA]</scope>
    <source>
        <strain evidence="1 2">IFO 6365</strain>
    </source>
</reference>
<keyword evidence="2" id="KW-1185">Reference proteome</keyword>
<proteinExistence type="predicted"/>
<protein>
    <submittedName>
        <fullName evidence="1">HAD-like protein</fullName>
    </submittedName>
</protein>
<sequence>MNNNLQTLISEKKLDWLRPRRHPPRVSTSLPGRFGSSIQCTPQLASSHHRILSQTTAGAFVDGKTSSDYRRERFTALMSSHGVALSEDYIVHLLALYKSSLAASLVLKPGALDLVQKLKTLGRKIIVVTEGPRTLRRGRFSS</sequence>
<dbReference type="VEuPathDB" id="FungiDB:ATEG_05944"/>
<name>A0A5M3Z4N5_ASPTE</name>
<dbReference type="SUPFAM" id="SSF56784">
    <property type="entry name" value="HAD-like"/>
    <property type="match status" value="1"/>
</dbReference>
<dbReference type="EMBL" id="BLJY01000007">
    <property type="protein sequence ID" value="GFF17778.1"/>
    <property type="molecule type" value="Genomic_DNA"/>
</dbReference>
<gene>
    <name evidence="1" type="ORF">ATEIFO6365_0007032700</name>
</gene>
<dbReference type="Gene3D" id="3.40.50.1000">
    <property type="entry name" value="HAD superfamily/HAD-like"/>
    <property type="match status" value="1"/>
</dbReference>
<dbReference type="AlphaFoldDB" id="A0A5M3Z4N5"/>
<dbReference type="Gene3D" id="1.10.150.240">
    <property type="entry name" value="Putative phosphatase, domain 2"/>
    <property type="match status" value="1"/>
</dbReference>
<dbReference type="InterPro" id="IPR023198">
    <property type="entry name" value="PGP-like_dom2"/>
</dbReference>
<dbReference type="OrthoDB" id="1694274at2759"/>
<dbReference type="InterPro" id="IPR023214">
    <property type="entry name" value="HAD_sf"/>
</dbReference>
<organism evidence="1 2">
    <name type="scientific">Aspergillus terreus</name>
    <dbReference type="NCBI Taxonomy" id="33178"/>
    <lineage>
        <taxon>Eukaryota</taxon>
        <taxon>Fungi</taxon>
        <taxon>Dikarya</taxon>
        <taxon>Ascomycota</taxon>
        <taxon>Pezizomycotina</taxon>
        <taxon>Eurotiomycetes</taxon>
        <taxon>Eurotiomycetidae</taxon>
        <taxon>Eurotiales</taxon>
        <taxon>Aspergillaceae</taxon>
        <taxon>Aspergillus</taxon>
        <taxon>Aspergillus subgen. Circumdati</taxon>
    </lineage>
</organism>
<dbReference type="InterPro" id="IPR036412">
    <property type="entry name" value="HAD-like_sf"/>
</dbReference>
<comment type="caution">
    <text evidence="1">The sequence shown here is derived from an EMBL/GenBank/DDBJ whole genome shotgun (WGS) entry which is preliminary data.</text>
</comment>
<accession>A0A5M3Z4N5</accession>
<dbReference type="Proteomes" id="UP000452235">
    <property type="component" value="Unassembled WGS sequence"/>
</dbReference>
<evidence type="ECO:0000313" key="2">
    <source>
        <dbReference type="Proteomes" id="UP000452235"/>
    </source>
</evidence>